<feature type="non-terminal residue" evidence="1">
    <location>
        <position position="79"/>
    </location>
</feature>
<reference evidence="1 2" key="1">
    <citation type="journal article" date="2019" name="Sci. Rep.">
        <title>Orb-weaving spider Araneus ventricosus genome elucidates the spidroin gene catalogue.</title>
        <authorList>
            <person name="Kono N."/>
            <person name="Nakamura H."/>
            <person name="Ohtoshi R."/>
            <person name="Moran D.A.P."/>
            <person name="Shinohara A."/>
            <person name="Yoshida Y."/>
            <person name="Fujiwara M."/>
            <person name="Mori M."/>
            <person name="Tomita M."/>
            <person name="Arakawa K."/>
        </authorList>
    </citation>
    <scope>NUCLEOTIDE SEQUENCE [LARGE SCALE GENOMIC DNA]</scope>
</reference>
<gene>
    <name evidence="1" type="ORF">AVEN_123470_1</name>
</gene>
<comment type="caution">
    <text evidence="1">The sequence shown here is derived from an EMBL/GenBank/DDBJ whole genome shotgun (WGS) entry which is preliminary data.</text>
</comment>
<dbReference type="AlphaFoldDB" id="A0A4Y2W2N3"/>
<keyword evidence="2" id="KW-1185">Reference proteome</keyword>
<protein>
    <submittedName>
        <fullName evidence="1">Uncharacterized protein</fullName>
    </submittedName>
</protein>
<dbReference type="Proteomes" id="UP000499080">
    <property type="component" value="Unassembled WGS sequence"/>
</dbReference>
<evidence type="ECO:0000313" key="2">
    <source>
        <dbReference type="Proteomes" id="UP000499080"/>
    </source>
</evidence>
<name>A0A4Y2W2N3_ARAVE</name>
<proteinExistence type="predicted"/>
<evidence type="ECO:0000313" key="1">
    <source>
        <dbReference type="EMBL" id="GBO30816.1"/>
    </source>
</evidence>
<dbReference type="EMBL" id="BGPR01054031">
    <property type="protein sequence ID" value="GBO30816.1"/>
    <property type="molecule type" value="Genomic_DNA"/>
</dbReference>
<sequence>MKLPLKERKENSLPVMRYTRSLLVEIKKKRVLANACSNISNSIAQHNRASEACEADGPQKANNSSRSVTMAECMRRCKR</sequence>
<organism evidence="1 2">
    <name type="scientific">Araneus ventricosus</name>
    <name type="common">Orbweaver spider</name>
    <name type="synonym">Epeira ventricosa</name>
    <dbReference type="NCBI Taxonomy" id="182803"/>
    <lineage>
        <taxon>Eukaryota</taxon>
        <taxon>Metazoa</taxon>
        <taxon>Ecdysozoa</taxon>
        <taxon>Arthropoda</taxon>
        <taxon>Chelicerata</taxon>
        <taxon>Arachnida</taxon>
        <taxon>Araneae</taxon>
        <taxon>Araneomorphae</taxon>
        <taxon>Entelegynae</taxon>
        <taxon>Araneoidea</taxon>
        <taxon>Araneidae</taxon>
        <taxon>Araneus</taxon>
    </lineage>
</organism>
<accession>A0A4Y2W2N3</accession>